<name>A0A9W6GJ01_9FUSO</name>
<sequence>MNSFGGNKEFENLGSVIKNSDIVVKNKKDLDTIAYEGRKEYQKKLIKDYSVKYPVKANSIPVLLERGVVDAAILDGIKAITIRGDYEEAGENYTTYNMVVRKAVMGTREFKEFIEKYNEVAEELNDEKLYQKEVKIYLKEGKWPKHVSTPRFQRIKIL</sequence>
<evidence type="ECO:0000313" key="2">
    <source>
        <dbReference type="Proteomes" id="UP001144471"/>
    </source>
</evidence>
<dbReference type="AlphaFoldDB" id="A0A9W6GJ01"/>
<reference evidence="1" key="1">
    <citation type="submission" date="2022-12" db="EMBL/GenBank/DDBJ databases">
        <title>Reference genome sequencing for broad-spectrum identification of bacterial and archaeal isolates by mass spectrometry.</title>
        <authorList>
            <person name="Sekiguchi Y."/>
            <person name="Tourlousse D.M."/>
        </authorList>
    </citation>
    <scope>NUCLEOTIDE SEQUENCE</scope>
    <source>
        <strain evidence="1">10succ1</strain>
    </source>
</reference>
<comment type="caution">
    <text evidence="1">The sequence shown here is derived from an EMBL/GenBank/DDBJ whole genome shotgun (WGS) entry which is preliminary data.</text>
</comment>
<organism evidence="1 2">
    <name type="scientific">Propionigenium maris DSM 9537</name>
    <dbReference type="NCBI Taxonomy" id="1123000"/>
    <lineage>
        <taxon>Bacteria</taxon>
        <taxon>Fusobacteriati</taxon>
        <taxon>Fusobacteriota</taxon>
        <taxon>Fusobacteriia</taxon>
        <taxon>Fusobacteriales</taxon>
        <taxon>Fusobacteriaceae</taxon>
        <taxon>Propionigenium</taxon>
    </lineage>
</organism>
<evidence type="ECO:0000313" key="1">
    <source>
        <dbReference type="EMBL" id="GLI55063.1"/>
    </source>
</evidence>
<accession>A0A9W6GJ01</accession>
<protein>
    <submittedName>
        <fullName evidence="1">Uncharacterized protein</fullName>
    </submittedName>
</protein>
<proteinExistence type="predicted"/>
<gene>
    <name evidence="1" type="ORF">PM10SUCC1_05780</name>
</gene>
<dbReference type="Proteomes" id="UP001144471">
    <property type="component" value="Unassembled WGS sequence"/>
</dbReference>
<dbReference type="RefSeq" id="WP_281833302.1">
    <property type="nucleotide sequence ID" value="NZ_BSDY01000002.1"/>
</dbReference>
<keyword evidence="2" id="KW-1185">Reference proteome</keyword>
<dbReference type="EMBL" id="BSDY01000002">
    <property type="protein sequence ID" value="GLI55063.1"/>
    <property type="molecule type" value="Genomic_DNA"/>
</dbReference>